<feature type="region of interest" description="Disordered" evidence="6">
    <location>
        <begin position="67"/>
        <end position="143"/>
    </location>
</feature>
<dbReference type="PROSITE" id="PS00463">
    <property type="entry name" value="ZN2_CY6_FUNGAL_1"/>
    <property type="match status" value="1"/>
</dbReference>
<evidence type="ECO:0000256" key="1">
    <source>
        <dbReference type="ARBA" id="ARBA00004123"/>
    </source>
</evidence>
<reference evidence="8" key="2">
    <citation type="journal article" date="2023" name="IMA Fungus">
        <title>Comparative genomic study of the Penicillium genus elucidates a diverse pangenome and 15 lateral gene transfer events.</title>
        <authorList>
            <person name="Petersen C."/>
            <person name="Sorensen T."/>
            <person name="Nielsen M.R."/>
            <person name="Sondergaard T.E."/>
            <person name="Sorensen J.L."/>
            <person name="Fitzpatrick D.A."/>
            <person name="Frisvad J.C."/>
            <person name="Nielsen K.L."/>
        </authorList>
    </citation>
    <scope>NUCLEOTIDE SEQUENCE</scope>
    <source>
        <strain evidence="8">IBT 16125</strain>
    </source>
</reference>
<dbReference type="Pfam" id="PF00172">
    <property type="entry name" value="Zn_clus"/>
    <property type="match status" value="1"/>
</dbReference>
<accession>A0AAD6BWQ3</accession>
<comment type="caution">
    <text evidence="8">The sequence shown here is derived from an EMBL/GenBank/DDBJ whole genome shotgun (WGS) entry which is preliminary data.</text>
</comment>
<keyword evidence="4" id="KW-0804">Transcription</keyword>
<feature type="region of interest" description="Disordered" evidence="6">
    <location>
        <begin position="1"/>
        <end position="28"/>
    </location>
</feature>
<dbReference type="Proteomes" id="UP001213681">
    <property type="component" value="Unassembled WGS sequence"/>
</dbReference>
<feature type="domain" description="Zn(2)-C6 fungal-type" evidence="7">
    <location>
        <begin position="29"/>
        <end position="58"/>
    </location>
</feature>
<dbReference type="GO" id="GO:0045944">
    <property type="term" value="P:positive regulation of transcription by RNA polymerase II"/>
    <property type="evidence" value="ECO:0007669"/>
    <property type="project" value="TreeGrafter"/>
</dbReference>
<dbReference type="SMART" id="SM00066">
    <property type="entry name" value="GAL4"/>
    <property type="match status" value="1"/>
</dbReference>
<dbReference type="GO" id="GO:0000981">
    <property type="term" value="F:DNA-binding transcription factor activity, RNA polymerase II-specific"/>
    <property type="evidence" value="ECO:0007669"/>
    <property type="project" value="InterPro"/>
</dbReference>
<dbReference type="EMBL" id="JAPVEA010000008">
    <property type="protein sequence ID" value="KAJ5438319.1"/>
    <property type="molecule type" value="Genomic_DNA"/>
</dbReference>
<dbReference type="GeneID" id="81602942"/>
<keyword evidence="2" id="KW-0805">Transcription regulation</keyword>
<feature type="compositionally biased region" description="Polar residues" evidence="6">
    <location>
        <begin position="90"/>
        <end position="112"/>
    </location>
</feature>
<evidence type="ECO:0000313" key="9">
    <source>
        <dbReference type="Proteomes" id="UP001213681"/>
    </source>
</evidence>
<keyword evidence="5" id="KW-0539">Nucleus</keyword>
<dbReference type="AlphaFoldDB" id="A0AAD6BWQ3"/>
<dbReference type="GO" id="GO:0005634">
    <property type="term" value="C:nucleus"/>
    <property type="evidence" value="ECO:0007669"/>
    <property type="project" value="UniProtKB-SubCell"/>
</dbReference>
<dbReference type="InterPro" id="IPR036864">
    <property type="entry name" value="Zn2-C6_fun-type_DNA-bd_sf"/>
</dbReference>
<gene>
    <name evidence="8" type="ORF">N7458_009317</name>
</gene>
<evidence type="ECO:0000313" key="8">
    <source>
        <dbReference type="EMBL" id="KAJ5438319.1"/>
    </source>
</evidence>
<dbReference type="PANTHER" id="PTHR47540">
    <property type="entry name" value="THIAMINE REPRESSIBLE GENES REGULATORY PROTEIN THI5"/>
    <property type="match status" value="1"/>
</dbReference>
<evidence type="ECO:0000256" key="4">
    <source>
        <dbReference type="ARBA" id="ARBA00023163"/>
    </source>
</evidence>
<evidence type="ECO:0000256" key="6">
    <source>
        <dbReference type="SAM" id="MobiDB-lite"/>
    </source>
</evidence>
<dbReference type="GO" id="GO:0008270">
    <property type="term" value="F:zinc ion binding"/>
    <property type="evidence" value="ECO:0007669"/>
    <property type="project" value="InterPro"/>
</dbReference>
<dbReference type="InterPro" id="IPR051711">
    <property type="entry name" value="Stress_Response_Reg"/>
</dbReference>
<evidence type="ECO:0000259" key="7">
    <source>
        <dbReference type="PROSITE" id="PS50048"/>
    </source>
</evidence>
<dbReference type="CDD" id="cd00067">
    <property type="entry name" value="GAL4"/>
    <property type="match status" value="1"/>
</dbReference>
<keyword evidence="3" id="KW-0238">DNA-binding</keyword>
<keyword evidence="9" id="KW-1185">Reference proteome</keyword>
<dbReference type="PANTHER" id="PTHR47540:SF3">
    <property type="entry name" value="ZN(II)2CYS6 TRANSCRIPTION FACTOR (EUROFUNG)"/>
    <property type="match status" value="1"/>
</dbReference>
<dbReference type="RefSeq" id="XP_056761548.1">
    <property type="nucleotide sequence ID" value="XM_056912699.1"/>
</dbReference>
<reference evidence="8" key="1">
    <citation type="submission" date="2022-12" db="EMBL/GenBank/DDBJ databases">
        <authorList>
            <person name="Petersen C."/>
        </authorList>
    </citation>
    <scope>NUCLEOTIDE SEQUENCE</scope>
    <source>
        <strain evidence="8">IBT 16125</strain>
    </source>
</reference>
<organism evidence="8 9">
    <name type="scientific">Penicillium daleae</name>
    <dbReference type="NCBI Taxonomy" id="63821"/>
    <lineage>
        <taxon>Eukaryota</taxon>
        <taxon>Fungi</taxon>
        <taxon>Dikarya</taxon>
        <taxon>Ascomycota</taxon>
        <taxon>Pezizomycotina</taxon>
        <taxon>Eurotiomycetes</taxon>
        <taxon>Eurotiomycetidae</taxon>
        <taxon>Eurotiales</taxon>
        <taxon>Aspergillaceae</taxon>
        <taxon>Penicillium</taxon>
    </lineage>
</organism>
<sequence>MSPRSDYGDIALSGRGSSVEKKRQRASRACDSCKAKKSRCSGTQPCGPCSLMELECQFTAPYTRGIPKTPPAGDFNWIRSPQSPKRRKSNAQSIDSTLSPAGPHSSDTSHSISPCVESISDVTPQLQETEEHTETPSEQETGEQVLMSDEQGHFVGTSSNVSFFVRLRKRLQKRANKVVPTSIFTFGDAALPDFDSLSFVFPPREIAIELVDKYFIIGSPTYRFLHRGTIEEWLNNAYSPNPNQSSVTRTRNAVLLVVFATATRHFTESYDQHKFQEGYG</sequence>
<proteinExistence type="predicted"/>
<protein>
    <submittedName>
        <fullName evidence="8">Glyoxylate reductase</fullName>
    </submittedName>
</protein>
<dbReference type="InterPro" id="IPR001138">
    <property type="entry name" value="Zn2Cys6_DnaBD"/>
</dbReference>
<dbReference type="PROSITE" id="PS50048">
    <property type="entry name" value="ZN2_CY6_FUNGAL_2"/>
    <property type="match status" value="1"/>
</dbReference>
<comment type="subcellular location">
    <subcellularLocation>
        <location evidence="1">Nucleus</location>
    </subcellularLocation>
</comment>
<dbReference type="SUPFAM" id="SSF57701">
    <property type="entry name" value="Zn2/Cys6 DNA-binding domain"/>
    <property type="match status" value="1"/>
</dbReference>
<evidence type="ECO:0000256" key="2">
    <source>
        <dbReference type="ARBA" id="ARBA00023015"/>
    </source>
</evidence>
<name>A0AAD6BWQ3_9EURO</name>
<evidence type="ECO:0000256" key="5">
    <source>
        <dbReference type="ARBA" id="ARBA00023242"/>
    </source>
</evidence>
<dbReference type="CDD" id="cd12148">
    <property type="entry name" value="fungal_TF_MHR"/>
    <property type="match status" value="1"/>
</dbReference>
<dbReference type="Gene3D" id="4.10.240.10">
    <property type="entry name" value="Zn(2)-C6 fungal-type DNA-binding domain"/>
    <property type="match status" value="1"/>
</dbReference>
<evidence type="ECO:0000256" key="3">
    <source>
        <dbReference type="ARBA" id="ARBA00023125"/>
    </source>
</evidence>
<dbReference type="GO" id="GO:0043565">
    <property type="term" value="F:sequence-specific DNA binding"/>
    <property type="evidence" value="ECO:0007669"/>
    <property type="project" value="TreeGrafter"/>
</dbReference>